<evidence type="ECO:0000256" key="2">
    <source>
        <dbReference type="ARBA" id="ARBA00022857"/>
    </source>
</evidence>
<dbReference type="SMART" id="SM00822">
    <property type="entry name" value="PKS_KR"/>
    <property type="match status" value="1"/>
</dbReference>
<evidence type="ECO:0000256" key="1">
    <source>
        <dbReference type="ARBA" id="ARBA00006484"/>
    </source>
</evidence>
<dbReference type="PRINTS" id="PR00081">
    <property type="entry name" value="GDHRDH"/>
</dbReference>
<organism evidence="5 6">
    <name type="scientific">Diatrype stigma</name>
    <dbReference type="NCBI Taxonomy" id="117547"/>
    <lineage>
        <taxon>Eukaryota</taxon>
        <taxon>Fungi</taxon>
        <taxon>Dikarya</taxon>
        <taxon>Ascomycota</taxon>
        <taxon>Pezizomycotina</taxon>
        <taxon>Sordariomycetes</taxon>
        <taxon>Xylariomycetidae</taxon>
        <taxon>Xylariales</taxon>
        <taxon>Diatrypaceae</taxon>
        <taxon>Diatrype</taxon>
    </lineage>
</organism>
<dbReference type="AlphaFoldDB" id="A0AAN9UJ34"/>
<keyword evidence="6" id="KW-1185">Reference proteome</keyword>
<name>A0AAN9UJ34_9PEZI</name>
<dbReference type="Pfam" id="PF13561">
    <property type="entry name" value="adh_short_C2"/>
    <property type="match status" value="1"/>
</dbReference>
<dbReference type="InterPro" id="IPR057326">
    <property type="entry name" value="KR_dom"/>
</dbReference>
<dbReference type="CDD" id="cd05233">
    <property type="entry name" value="SDR_c"/>
    <property type="match status" value="1"/>
</dbReference>
<feature type="domain" description="Ketoreductase" evidence="4">
    <location>
        <begin position="10"/>
        <end position="182"/>
    </location>
</feature>
<dbReference type="GO" id="GO:0006633">
    <property type="term" value="P:fatty acid biosynthetic process"/>
    <property type="evidence" value="ECO:0007669"/>
    <property type="project" value="TreeGrafter"/>
</dbReference>
<dbReference type="GO" id="GO:0016616">
    <property type="term" value="F:oxidoreductase activity, acting on the CH-OH group of donors, NAD or NADP as acceptor"/>
    <property type="evidence" value="ECO:0007669"/>
    <property type="project" value="UniProtKB-ARBA"/>
</dbReference>
<comment type="caution">
    <text evidence="5">The sequence shown here is derived from an EMBL/GenBank/DDBJ whole genome shotgun (WGS) entry which is preliminary data.</text>
</comment>
<dbReference type="FunFam" id="3.40.50.720:FF:000084">
    <property type="entry name" value="Short-chain dehydrogenase reductase"/>
    <property type="match status" value="1"/>
</dbReference>
<dbReference type="PROSITE" id="PS00061">
    <property type="entry name" value="ADH_SHORT"/>
    <property type="match status" value="1"/>
</dbReference>
<accession>A0AAN9UJ34</accession>
<keyword evidence="3" id="KW-0560">Oxidoreductase</keyword>
<dbReference type="SUPFAM" id="SSF51735">
    <property type="entry name" value="NAD(P)-binding Rossmann-fold domains"/>
    <property type="match status" value="1"/>
</dbReference>
<evidence type="ECO:0000313" key="6">
    <source>
        <dbReference type="Proteomes" id="UP001320420"/>
    </source>
</evidence>
<dbReference type="InterPro" id="IPR036291">
    <property type="entry name" value="NAD(P)-bd_dom_sf"/>
</dbReference>
<dbReference type="PANTHER" id="PTHR42760">
    <property type="entry name" value="SHORT-CHAIN DEHYDROGENASES/REDUCTASES FAMILY MEMBER"/>
    <property type="match status" value="1"/>
</dbReference>
<dbReference type="InterPro" id="IPR020904">
    <property type="entry name" value="Sc_DH/Rdtase_CS"/>
</dbReference>
<protein>
    <recommendedName>
        <fullName evidence="4">Ketoreductase domain-containing protein</fullName>
    </recommendedName>
</protein>
<dbReference type="EMBL" id="JAKJXP020000113">
    <property type="protein sequence ID" value="KAK7745094.1"/>
    <property type="molecule type" value="Genomic_DNA"/>
</dbReference>
<gene>
    <name evidence="5" type="ORF">SLS62_009958</name>
</gene>
<dbReference type="Gene3D" id="3.40.50.720">
    <property type="entry name" value="NAD(P)-binding Rossmann-like Domain"/>
    <property type="match status" value="1"/>
</dbReference>
<dbReference type="Proteomes" id="UP001320420">
    <property type="component" value="Unassembled WGS sequence"/>
</dbReference>
<proteinExistence type="inferred from homology"/>
<keyword evidence="2" id="KW-0521">NADP</keyword>
<reference evidence="5 6" key="1">
    <citation type="submission" date="2024-02" db="EMBL/GenBank/DDBJ databases">
        <title>De novo assembly and annotation of 12 fungi associated with fruit tree decline syndrome in Ontario, Canada.</title>
        <authorList>
            <person name="Sulman M."/>
            <person name="Ellouze W."/>
            <person name="Ilyukhin E."/>
        </authorList>
    </citation>
    <scope>NUCLEOTIDE SEQUENCE [LARGE SCALE GENOMIC DNA]</scope>
    <source>
        <strain evidence="5 6">M11/M66-122</strain>
    </source>
</reference>
<evidence type="ECO:0000313" key="5">
    <source>
        <dbReference type="EMBL" id="KAK7745094.1"/>
    </source>
</evidence>
<sequence length="254" mass="26762">MAEVKPLKNKVILITGAGQGIGAAVARYIAARGAIVSLSDIVADRVKAVEQQLRDRDAEFQGLSQAVDVCDPDSVKKWVEETKSQFGRIDGAVNSAGVLQKEVVSLTEISLDEWKRVIDVNLTGTFNCLKHELVAIADGGSIVNLASVAGQYGILGLAPYTASKHGVVGLTRVAAADAAARQIRVNIVCPGVTDTEMGNDFYTKAAGRLQGKIISLLPGLLRPDDIAASIAFLLGDESRSITRAVYQIDGGFAA</sequence>
<dbReference type="GO" id="GO:0048038">
    <property type="term" value="F:quinone binding"/>
    <property type="evidence" value="ECO:0007669"/>
    <property type="project" value="TreeGrafter"/>
</dbReference>
<comment type="similarity">
    <text evidence="1">Belongs to the short-chain dehydrogenases/reductases (SDR) family.</text>
</comment>
<evidence type="ECO:0000256" key="3">
    <source>
        <dbReference type="ARBA" id="ARBA00023002"/>
    </source>
</evidence>
<dbReference type="PRINTS" id="PR00080">
    <property type="entry name" value="SDRFAMILY"/>
</dbReference>
<dbReference type="InterPro" id="IPR002347">
    <property type="entry name" value="SDR_fam"/>
</dbReference>
<evidence type="ECO:0000259" key="4">
    <source>
        <dbReference type="SMART" id="SM00822"/>
    </source>
</evidence>
<dbReference type="PANTHER" id="PTHR42760:SF45">
    <property type="entry name" value="SHORT CHAIN DEHYDROGENASE_REDUCTASE FAMILY PROTEIN, PUTATIVE (AFU_ORTHOLOGUE AFUA_3G09150)-RELATED"/>
    <property type="match status" value="1"/>
</dbReference>